<accession>A0AAD7GYE1</accession>
<reference evidence="3" key="1">
    <citation type="submission" date="2023-03" db="EMBL/GenBank/DDBJ databases">
        <title>Massive genome expansion in bonnet fungi (Mycena s.s.) driven by repeated elements and novel gene families across ecological guilds.</title>
        <authorList>
            <consortium name="Lawrence Berkeley National Laboratory"/>
            <person name="Harder C.B."/>
            <person name="Miyauchi S."/>
            <person name="Viragh M."/>
            <person name="Kuo A."/>
            <person name="Thoen E."/>
            <person name="Andreopoulos B."/>
            <person name="Lu D."/>
            <person name="Skrede I."/>
            <person name="Drula E."/>
            <person name="Henrissat B."/>
            <person name="Morin E."/>
            <person name="Kohler A."/>
            <person name="Barry K."/>
            <person name="LaButti K."/>
            <person name="Morin E."/>
            <person name="Salamov A."/>
            <person name="Lipzen A."/>
            <person name="Mereny Z."/>
            <person name="Hegedus B."/>
            <person name="Baldrian P."/>
            <person name="Stursova M."/>
            <person name="Weitz H."/>
            <person name="Taylor A."/>
            <person name="Grigoriev I.V."/>
            <person name="Nagy L.G."/>
            <person name="Martin F."/>
            <person name="Kauserud H."/>
        </authorList>
    </citation>
    <scope>NUCLEOTIDE SEQUENCE</scope>
    <source>
        <strain evidence="3">CBHHK067</strain>
    </source>
</reference>
<name>A0AAD7GYE1_MYCRO</name>
<dbReference type="AlphaFoldDB" id="A0AAD7GYE1"/>
<feature type="transmembrane region" description="Helical" evidence="2">
    <location>
        <begin position="50"/>
        <end position="69"/>
    </location>
</feature>
<protein>
    <submittedName>
        <fullName evidence="3">Uncharacterized protein</fullName>
    </submittedName>
</protein>
<dbReference type="PANTHER" id="PTHR40465:SF1">
    <property type="entry name" value="DUF6534 DOMAIN-CONTAINING PROTEIN"/>
    <property type="match status" value="1"/>
</dbReference>
<dbReference type="Proteomes" id="UP001221757">
    <property type="component" value="Unassembled WGS sequence"/>
</dbReference>
<gene>
    <name evidence="3" type="ORF">B0H17DRAFT_1325068</name>
</gene>
<keyword evidence="2" id="KW-0472">Membrane</keyword>
<proteinExistence type="predicted"/>
<feature type="transmembrane region" description="Helical" evidence="2">
    <location>
        <begin position="12"/>
        <end position="38"/>
    </location>
</feature>
<keyword evidence="2" id="KW-1133">Transmembrane helix</keyword>
<evidence type="ECO:0000256" key="2">
    <source>
        <dbReference type="SAM" id="Phobius"/>
    </source>
</evidence>
<dbReference type="PANTHER" id="PTHR40465">
    <property type="entry name" value="CHROMOSOME 1, WHOLE GENOME SHOTGUN SEQUENCE"/>
    <property type="match status" value="1"/>
</dbReference>
<comment type="caution">
    <text evidence="3">The sequence shown here is derived from an EMBL/GenBank/DDBJ whole genome shotgun (WGS) entry which is preliminary data.</text>
</comment>
<organism evidence="3 4">
    <name type="scientific">Mycena rosella</name>
    <name type="common">Pink bonnet</name>
    <name type="synonym">Agaricus rosellus</name>
    <dbReference type="NCBI Taxonomy" id="1033263"/>
    <lineage>
        <taxon>Eukaryota</taxon>
        <taxon>Fungi</taxon>
        <taxon>Dikarya</taxon>
        <taxon>Basidiomycota</taxon>
        <taxon>Agaricomycotina</taxon>
        <taxon>Agaricomycetes</taxon>
        <taxon>Agaricomycetidae</taxon>
        <taxon>Agaricales</taxon>
        <taxon>Marasmiineae</taxon>
        <taxon>Mycenaceae</taxon>
        <taxon>Mycena</taxon>
    </lineage>
</organism>
<keyword evidence="4" id="KW-1185">Reference proteome</keyword>
<dbReference type="EMBL" id="JARKIE010000004">
    <property type="protein sequence ID" value="KAJ7708047.1"/>
    <property type="molecule type" value="Genomic_DNA"/>
</dbReference>
<evidence type="ECO:0000313" key="3">
    <source>
        <dbReference type="EMBL" id="KAJ7708047.1"/>
    </source>
</evidence>
<feature type="region of interest" description="Disordered" evidence="1">
    <location>
        <begin position="127"/>
        <end position="155"/>
    </location>
</feature>
<sequence>MDSAASLNLNTTIGALQIGVLISYVLLGVTTTQTYIYYCRFPDDSPKLKALVAAVWVCEMAHAFCFVIMKKNLIWLAMFSINARLFSNSLLASLNSRAALRAMSEASVSLSLPSRIGLSFRSVQNNTKGRQVAHTAKAPRGQSDKPTSEDISETS</sequence>
<keyword evidence="2" id="KW-0812">Transmembrane</keyword>
<evidence type="ECO:0000256" key="1">
    <source>
        <dbReference type="SAM" id="MobiDB-lite"/>
    </source>
</evidence>
<evidence type="ECO:0000313" key="4">
    <source>
        <dbReference type="Proteomes" id="UP001221757"/>
    </source>
</evidence>